<gene>
    <name evidence="7" type="ORF">RND71_008761</name>
</gene>
<comment type="caution">
    <text evidence="7">The sequence shown here is derived from an EMBL/GenBank/DDBJ whole genome shotgun (WGS) entry which is preliminary data.</text>
</comment>
<proteinExistence type="inferred from homology"/>
<dbReference type="Gene3D" id="3.60.15.10">
    <property type="entry name" value="Ribonuclease Z/Hydroxyacylglutathione hydrolase-like"/>
    <property type="match status" value="1"/>
</dbReference>
<dbReference type="InterPro" id="IPR050698">
    <property type="entry name" value="MBL"/>
</dbReference>
<evidence type="ECO:0000259" key="5">
    <source>
        <dbReference type="SMART" id="SM00849"/>
    </source>
</evidence>
<dbReference type="InterPro" id="IPR036866">
    <property type="entry name" value="RibonucZ/Hydroxyglut_hydro"/>
</dbReference>
<dbReference type="EMBL" id="JAVYJV010000004">
    <property type="protein sequence ID" value="KAK4373377.1"/>
    <property type="molecule type" value="Genomic_DNA"/>
</dbReference>
<keyword evidence="3" id="KW-0378">Hydrolase</keyword>
<dbReference type="SMART" id="SM01027">
    <property type="entry name" value="Beta-Casp"/>
    <property type="match status" value="1"/>
</dbReference>
<dbReference type="PANTHER" id="PTHR11203">
    <property type="entry name" value="CLEAVAGE AND POLYADENYLATION SPECIFICITY FACTOR FAMILY MEMBER"/>
    <property type="match status" value="1"/>
</dbReference>
<dbReference type="InterPro" id="IPR041897">
    <property type="entry name" value="INTS11-like_MBL-fold"/>
</dbReference>
<dbReference type="GO" id="GO:0016787">
    <property type="term" value="F:hydrolase activity"/>
    <property type="evidence" value="ECO:0007669"/>
    <property type="project" value="UniProtKB-KW"/>
</dbReference>
<dbReference type="InterPro" id="IPR011108">
    <property type="entry name" value="RMMBL"/>
</dbReference>
<evidence type="ECO:0000259" key="6">
    <source>
        <dbReference type="SMART" id="SM01027"/>
    </source>
</evidence>
<evidence type="ECO:0000256" key="3">
    <source>
        <dbReference type="ARBA" id="ARBA00022801"/>
    </source>
</evidence>
<feature type="domain" description="Metallo-beta-lactamase" evidence="5">
    <location>
        <begin position="31"/>
        <end position="247"/>
    </location>
</feature>
<dbReference type="AlphaFoldDB" id="A0AAE1SNZ8"/>
<keyword evidence="4" id="KW-0539">Nucleus</keyword>
<comment type="similarity">
    <text evidence="2">Belongs to the metallo-beta-lactamase superfamily. RNA-metabolizing metallo-beta-lactamase-like family. INTS11 subfamily.</text>
</comment>
<dbReference type="Pfam" id="PF16661">
    <property type="entry name" value="Lactamase_B_6"/>
    <property type="match status" value="1"/>
</dbReference>
<evidence type="ECO:0000313" key="8">
    <source>
        <dbReference type="Proteomes" id="UP001291623"/>
    </source>
</evidence>
<sequence>MTPAKVNSLNLEENESMPIECLVLGAGQEVGKSCVVVTINDKKIMFDCGMHMGYRDHRRYPDFSRISKSGDFTSVLSCIIITHFHLDHIGALPYFTEVCGYNGPIYMTYPTKALAPLMLEDYRKVIDRRGEEGLFSSEHITECMKKVTAVDLKQTILVDRDLQIRAYYAGHVLGAAMFYAKVGDAAIVYTGDYNMTPDRHLGAAQIDRLQLDLVITESTYATTLRDSKYAREREFLKAVHKCVASGGKVLIPTFALGRAQELCMLLDDYWERMNLKVPIYCSAGLTIQANIYYNTLINWTSQKVKSTSATRNPFDFKYVHSFDRSMINAPGPCVLFATPGMISGGFSLEVCKQWAPCEQNLIILPGYCQVGTVGHRLMSAKVPTKVNVDESAEIDVRCQIHQLSFSLHTDAKGIMDLVRFLSPKHVILVHGEKPKMEKLKKNIESDFEIPCYYPANNETVLIPSTQYIKAHVSKSFLQSSLSPNFKFLKTTSRADTDIILNEKTESLVQVCDDRVAEGALIIQNDEKGQHRKIVHQNELMAIAGGENHEVQFAHCFPVRVCNELKDVAVSPGENMPPVLDKHSLLHLLYTKLSNDLQDVTIQNAGDSLQIESFTISACLKEKCPHRLHVNPDSTSEAVNFCCVWSMGDEKLAWRVISVIKNLELKTG</sequence>
<evidence type="ECO:0000256" key="1">
    <source>
        <dbReference type="ARBA" id="ARBA00004123"/>
    </source>
</evidence>
<feature type="domain" description="Beta-Casp" evidence="6">
    <location>
        <begin position="259"/>
        <end position="377"/>
    </location>
</feature>
<accession>A0AAE1SNZ8</accession>
<protein>
    <recommendedName>
        <fullName evidence="9">Cleavage and polyadenylation specificity factor subunit 3-II</fullName>
    </recommendedName>
</protein>
<evidence type="ECO:0000256" key="2">
    <source>
        <dbReference type="ARBA" id="ARBA00007093"/>
    </source>
</evidence>
<dbReference type="Gene3D" id="3.40.50.10890">
    <property type="match status" value="1"/>
</dbReference>
<dbReference type="GO" id="GO:0004521">
    <property type="term" value="F:RNA endonuclease activity"/>
    <property type="evidence" value="ECO:0007669"/>
    <property type="project" value="TreeGrafter"/>
</dbReference>
<dbReference type="FunFam" id="3.40.50.10890:FF:000005">
    <property type="entry name" value="Cleavage and polyadenylation specificity factor subunit 3-II"/>
    <property type="match status" value="1"/>
</dbReference>
<keyword evidence="8" id="KW-1185">Reference proteome</keyword>
<comment type="subcellular location">
    <subcellularLocation>
        <location evidence="1">Nucleus</location>
    </subcellularLocation>
</comment>
<evidence type="ECO:0000313" key="7">
    <source>
        <dbReference type="EMBL" id="KAK4373377.1"/>
    </source>
</evidence>
<name>A0AAE1SNZ8_9SOLA</name>
<dbReference type="GO" id="GO:0016180">
    <property type="term" value="P:snRNA processing"/>
    <property type="evidence" value="ECO:0007669"/>
    <property type="project" value="TreeGrafter"/>
</dbReference>
<organism evidence="7 8">
    <name type="scientific">Anisodus tanguticus</name>
    <dbReference type="NCBI Taxonomy" id="243964"/>
    <lineage>
        <taxon>Eukaryota</taxon>
        <taxon>Viridiplantae</taxon>
        <taxon>Streptophyta</taxon>
        <taxon>Embryophyta</taxon>
        <taxon>Tracheophyta</taxon>
        <taxon>Spermatophyta</taxon>
        <taxon>Magnoliopsida</taxon>
        <taxon>eudicotyledons</taxon>
        <taxon>Gunneridae</taxon>
        <taxon>Pentapetalae</taxon>
        <taxon>asterids</taxon>
        <taxon>lamiids</taxon>
        <taxon>Solanales</taxon>
        <taxon>Solanaceae</taxon>
        <taxon>Solanoideae</taxon>
        <taxon>Hyoscyameae</taxon>
        <taxon>Anisodus</taxon>
    </lineage>
</organism>
<dbReference type="InterPro" id="IPR001279">
    <property type="entry name" value="Metallo-B-lactamas"/>
</dbReference>
<dbReference type="CDD" id="cd16291">
    <property type="entry name" value="INTS11-like_MBL-fold"/>
    <property type="match status" value="1"/>
</dbReference>
<evidence type="ECO:0008006" key="9">
    <source>
        <dbReference type="Google" id="ProtNLM"/>
    </source>
</evidence>
<dbReference type="GO" id="GO:0005634">
    <property type="term" value="C:nucleus"/>
    <property type="evidence" value="ECO:0007669"/>
    <property type="project" value="UniProtKB-SubCell"/>
</dbReference>
<dbReference type="SUPFAM" id="SSF56281">
    <property type="entry name" value="Metallo-hydrolase/oxidoreductase"/>
    <property type="match status" value="1"/>
</dbReference>
<evidence type="ECO:0000256" key="4">
    <source>
        <dbReference type="ARBA" id="ARBA00023242"/>
    </source>
</evidence>
<dbReference type="Pfam" id="PF10996">
    <property type="entry name" value="Beta-Casp"/>
    <property type="match status" value="1"/>
</dbReference>
<dbReference type="PANTHER" id="PTHR11203:SF37">
    <property type="entry name" value="INTEGRATOR COMPLEX SUBUNIT 11"/>
    <property type="match status" value="1"/>
</dbReference>
<dbReference type="Pfam" id="PF07521">
    <property type="entry name" value="RMMBL"/>
    <property type="match status" value="1"/>
</dbReference>
<reference evidence="7" key="1">
    <citation type="submission" date="2023-12" db="EMBL/GenBank/DDBJ databases">
        <title>Genome assembly of Anisodus tanguticus.</title>
        <authorList>
            <person name="Wang Y.-J."/>
        </authorList>
    </citation>
    <scope>NUCLEOTIDE SEQUENCE</scope>
    <source>
        <strain evidence="7">KB-2021</strain>
        <tissue evidence="7">Leaf</tissue>
    </source>
</reference>
<dbReference type="Proteomes" id="UP001291623">
    <property type="component" value="Unassembled WGS sequence"/>
</dbReference>
<dbReference type="SMART" id="SM00849">
    <property type="entry name" value="Lactamase_B"/>
    <property type="match status" value="1"/>
</dbReference>
<dbReference type="InterPro" id="IPR022712">
    <property type="entry name" value="Beta_Casp"/>
</dbReference>
<dbReference type="FunFam" id="3.60.15.10:FF:000028">
    <property type="entry name" value="Integrator complex subunit 11 isoform X3"/>
    <property type="match status" value="1"/>
</dbReference>